<keyword evidence="15" id="KW-0472">Membrane</keyword>
<evidence type="ECO:0000256" key="12">
    <source>
        <dbReference type="ARBA" id="ARBA00022989"/>
    </source>
</evidence>
<keyword evidence="13" id="KW-0072">Autophagy</keyword>
<dbReference type="InterPro" id="IPR002921">
    <property type="entry name" value="Fungal_lipase-type"/>
</dbReference>
<evidence type="ECO:0000256" key="5">
    <source>
        <dbReference type="ARBA" id="ARBA00011137"/>
    </source>
</evidence>
<evidence type="ECO:0000313" key="21">
    <source>
        <dbReference type="Proteomes" id="UP001648503"/>
    </source>
</evidence>
<evidence type="ECO:0000256" key="6">
    <source>
        <dbReference type="ARBA" id="ARBA00013279"/>
    </source>
</evidence>
<dbReference type="InterPro" id="IPR050805">
    <property type="entry name" value="ATG15_Lipase"/>
</dbReference>
<dbReference type="PANTHER" id="PTHR47175">
    <property type="entry name" value="LIPASE ATG15-RELATED"/>
    <property type="match status" value="1"/>
</dbReference>
<comment type="similarity">
    <text evidence="4">Belongs to the AB hydrolase superfamily. Lipase family.</text>
</comment>
<evidence type="ECO:0000256" key="17">
    <source>
        <dbReference type="ARBA" id="ARBA00024663"/>
    </source>
</evidence>
<evidence type="ECO:0000256" key="8">
    <source>
        <dbReference type="ARBA" id="ARBA00022753"/>
    </source>
</evidence>
<organism evidence="20 21">
    <name type="scientific">Batrachochytrium salamandrivorans</name>
    <dbReference type="NCBI Taxonomy" id="1357716"/>
    <lineage>
        <taxon>Eukaryota</taxon>
        <taxon>Fungi</taxon>
        <taxon>Fungi incertae sedis</taxon>
        <taxon>Chytridiomycota</taxon>
        <taxon>Chytridiomycota incertae sedis</taxon>
        <taxon>Chytridiomycetes</taxon>
        <taxon>Rhizophydiales</taxon>
        <taxon>Rhizophydiales incertae sedis</taxon>
        <taxon>Batrachochytrium</taxon>
    </lineage>
</organism>
<evidence type="ECO:0000256" key="18">
    <source>
        <dbReference type="ARBA" id="ARBA00029828"/>
    </source>
</evidence>
<dbReference type="Proteomes" id="UP001648503">
    <property type="component" value="Unassembled WGS sequence"/>
</dbReference>
<proteinExistence type="inferred from homology"/>
<dbReference type="PANTHER" id="PTHR47175:SF2">
    <property type="entry name" value="LIPASE ATG15-RELATED"/>
    <property type="match status" value="1"/>
</dbReference>
<dbReference type="SUPFAM" id="SSF53474">
    <property type="entry name" value="alpha/beta-Hydrolases"/>
    <property type="match status" value="1"/>
</dbReference>
<dbReference type="InterPro" id="IPR029058">
    <property type="entry name" value="AB_hydrolase_fold"/>
</dbReference>
<comment type="caution">
    <text evidence="20">The sequence shown here is derived from an EMBL/GenBank/DDBJ whole genome shotgun (WGS) entry which is preliminary data.</text>
</comment>
<dbReference type="Gene3D" id="3.40.50.1820">
    <property type="entry name" value="alpha/beta hydrolase"/>
    <property type="match status" value="1"/>
</dbReference>
<keyword evidence="7" id="KW-0812">Transmembrane</keyword>
<evidence type="ECO:0000256" key="16">
    <source>
        <dbReference type="ARBA" id="ARBA00023180"/>
    </source>
</evidence>
<evidence type="ECO:0000259" key="19">
    <source>
        <dbReference type="Pfam" id="PF01764"/>
    </source>
</evidence>
<comment type="function">
    <text evidence="17">Lipase which is essential for lysis of subvacuolar cytoplasm to vacuole targeted bodies and intravacuolar autophagic bodies. Involved in the lysis of intravacuolar multivesicular body (MVB) vesicles. The intravacuolar membrane disintegration by ATG15 is critical to life span extension.</text>
</comment>
<evidence type="ECO:0000313" key="20">
    <source>
        <dbReference type="EMBL" id="KAH6601140.1"/>
    </source>
</evidence>
<evidence type="ECO:0000256" key="13">
    <source>
        <dbReference type="ARBA" id="ARBA00023006"/>
    </source>
</evidence>
<dbReference type="CDD" id="cd00519">
    <property type="entry name" value="Lipase_3"/>
    <property type="match status" value="1"/>
</dbReference>
<gene>
    <name evidence="20" type="ORF">BASA50_001818</name>
</gene>
<keyword evidence="16" id="KW-0325">Glycoprotein</keyword>
<reference evidence="20 21" key="1">
    <citation type="submission" date="2021-02" db="EMBL/GenBank/DDBJ databases">
        <title>Variation within the Batrachochytrium salamandrivorans European outbreak.</title>
        <authorList>
            <person name="Kelly M."/>
            <person name="Pasmans F."/>
            <person name="Shea T.P."/>
            <person name="Munoz J.F."/>
            <person name="Carranza S."/>
            <person name="Cuomo C.A."/>
            <person name="Martel A."/>
        </authorList>
    </citation>
    <scope>NUCLEOTIDE SEQUENCE [LARGE SCALE GENOMIC DNA]</scope>
    <source>
        <strain evidence="20 21">AMFP18/2</strain>
    </source>
</reference>
<dbReference type="EC" id="3.1.1.3" evidence="6"/>
<keyword evidence="10" id="KW-0442">Lipid degradation</keyword>
<keyword evidence="8" id="KW-0967">Endosome</keyword>
<evidence type="ECO:0000256" key="9">
    <source>
        <dbReference type="ARBA" id="ARBA00022801"/>
    </source>
</evidence>
<feature type="domain" description="Fungal lipase-type" evidence="19">
    <location>
        <begin position="296"/>
        <end position="340"/>
    </location>
</feature>
<comment type="subunit">
    <text evidence="5">Binds to both phosphatidylinositol (PI) and phosphatidylinositol 3,5-bisphosphate (PIP2).</text>
</comment>
<keyword evidence="21" id="KW-1185">Reference proteome</keyword>
<sequence>MTITKLLISRHTTSVLLLALALVLALFPSGGLTLAAFPSTPIATQANAQAPPPPPPPNTVRSLGNIRLATVLHATVSSNGEPMLLANSLADNASTAFMSRAALAGGFKLSEFSTIKEWSLLSRRNSQSPKNCIGCKDARSTQTTPLMVQYQDTMQGESKFVLPKSPRVKTMLLPDHTDPTTVLNFARLTYNSYYEPDDKAWLPVPGWNVTGSFGWNTGGIRGYVFSDDTEDTLIIVIKGTSLATPVGSGPTAKLDKLNDNMMFSCCCAKGGWEWTPICNCPISTTECSNSCLLKESSFDDSYFNLAQTIFLTVKEWFPRHTNIWMTGHSLGGALAALVALTNDLPSFSFESPGDLLFASRLGLLPDLPDPTPFLKSVPIYHFGNDADPIFLGLCTGVTSSCYWMDYALETKCHIGKECIYPSNTFTDAPTSPVSLNPDIASHSDGPDELLYTKLSVRYHSIDFVIKQFLETSTKVPKCTINPKCLSTECPTWKFVD</sequence>
<evidence type="ECO:0000256" key="10">
    <source>
        <dbReference type="ARBA" id="ARBA00022963"/>
    </source>
</evidence>
<keyword evidence="14" id="KW-0443">Lipid metabolism</keyword>
<evidence type="ECO:0000256" key="7">
    <source>
        <dbReference type="ARBA" id="ARBA00022692"/>
    </source>
</evidence>
<evidence type="ECO:0000256" key="15">
    <source>
        <dbReference type="ARBA" id="ARBA00023136"/>
    </source>
</evidence>
<name>A0ABQ8FN41_9FUNG</name>
<evidence type="ECO:0000256" key="1">
    <source>
        <dbReference type="ARBA" id="ARBA00001024"/>
    </source>
</evidence>
<comment type="catalytic activity">
    <reaction evidence="1">
        <text>a triacylglycerol + H2O = a diacylglycerol + a fatty acid + H(+)</text>
        <dbReference type="Rhea" id="RHEA:12044"/>
        <dbReference type="ChEBI" id="CHEBI:15377"/>
        <dbReference type="ChEBI" id="CHEBI:15378"/>
        <dbReference type="ChEBI" id="CHEBI:17855"/>
        <dbReference type="ChEBI" id="CHEBI:18035"/>
        <dbReference type="ChEBI" id="CHEBI:28868"/>
        <dbReference type="EC" id="3.1.1.3"/>
    </reaction>
</comment>
<evidence type="ECO:0000256" key="14">
    <source>
        <dbReference type="ARBA" id="ARBA00023098"/>
    </source>
</evidence>
<evidence type="ECO:0000256" key="2">
    <source>
        <dbReference type="ARBA" id="ARBA00004270"/>
    </source>
</evidence>
<keyword evidence="11" id="KW-0735">Signal-anchor</keyword>
<keyword evidence="12" id="KW-1133">Transmembrane helix</keyword>
<dbReference type="EMBL" id="JAFCIX010000017">
    <property type="protein sequence ID" value="KAH6601140.1"/>
    <property type="molecule type" value="Genomic_DNA"/>
</dbReference>
<comment type="subcellular location">
    <subcellularLocation>
        <location evidence="3">Endosome</location>
        <location evidence="3">Multivesicular body membrane</location>
        <topology evidence="3">Single-pass type II membrane protein</topology>
    </subcellularLocation>
    <subcellularLocation>
        <location evidence="2">Prevacuolar compartment membrane</location>
        <topology evidence="2">Single-pass type II membrane protein</topology>
    </subcellularLocation>
</comment>
<accession>A0ABQ8FN41</accession>
<evidence type="ECO:0000256" key="11">
    <source>
        <dbReference type="ARBA" id="ARBA00022968"/>
    </source>
</evidence>
<protein>
    <recommendedName>
        <fullName evidence="6">triacylglycerol lipase</fullName>
        <ecNumber evidence="6">3.1.1.3</ecNumber>
    </recommendedName>
    <alternativeName>
        <fullName evidence="18">Autophagy-related protein 15</fullName>
    </alternativeName>
</protein>
<dbReference type="Pfam" id="PF01764">
    <property type="entry name" value="Lipase_3"/>
    <property type="match status" value="1"/>
</dbReference>
<evidence type="ECO:0000256" key="4">
    <source>
        <dbReference type="ARBA" id="ARBA00010701"/>
    </source>
</evidence>
<keyword evidence="9" id="KW-0378">Hydrolase</keyword>
<evidence type="ECO:0000256" key="3">
    <source>
        <dbReference type="ARBA" id="ARBA00004343"/>
    </source>
</evidence>